<keyword evidence="2" id="KW-0677">Repeat</keyword>
<dbReference type="PROSITE" id="PS00028">
    <property type="entry name" value="ZINC_FINGER_C2H2_1"/>
    <property type="match status" value="1"/>
</dbReference>
<keyword evidence="9" id="KW-1185">Reference proteome</keyword>
<keyword evidence="6" id="KW-0812">Transmembrane</keyword>
<dbReference type="InterPro" id="IPR036236">
    <property type="entry name" value="Znf_C2H2_sf"/>
</dbReference>
<keyword evidence="6" id="KW-0472">Membrane</keyword>
<dbReference type="FunFam" id="3.30.160.60:FF:000340">
    <property type="entry name" value="zinc finger protein 473 isoform X1"/>
    <property type="match status" value="1"/>
</dbReference>
<dbReference type="OrthoDB" id="3437960at2759"/>
<evidence type="ECO:0000256" key="5">
    <source>
        <dbReference type="PROSITE-ProRule" id="PRU00042"/>
    </source>
</evidence>
<keyword evidence="3 5" id="KW-0863">Zinc-finger</keyword>
<protein>
    <recommendedName>
        <fullName evidence="7">C2H2-type domain-containing protein</fullName>
    </recommendedName>
</protein>
<evidence type="ECO:0000256" key="6">
    <source>
        <dbReference type="SAM" id="Phobius"/>
    </source>
</evidence>
<evidence type="ECO:0000256" key="3">
    <source>
        <dbReference type="ARBA" id="ARBA00022771"/>
    </source>
</evidence>
<keyword evidence="1" id="KW-0479">Metal-binding</keyword>
<evidence type="ECO:0000256" key="2">
    <source>
        <dbReference type="ARBA" id="ARBA00022737"/>
    </source>
</evidence>
<evidence type="ECO:0000256" key="4">
    <source>
        <dbReference type="ARBA" id="ARBA00022833"/>
    </source>
</evidence>
<dbReference type="Pfam" id="PF00096">
    <property type="entry name" value="zf-C2H2"/>
    <property type="match status" value="1"/>
</dbReference>
<accession>A0A8X6PPW4</accession>
<evidence type="ECO:0000256" key="1">
    <source>
        <dbReference type="ARBA" id="ARBA00022723"/>
    </source>
</evidence>
<feature type="transmembrane region" description="Helical" evidence="6">
    <location>
        <begin position="20"/>
        <end position="46"/>
    </location>
</feature>
<evidence type="ECO:0000313" key="9">
    <source>
        <dbReference type="Proteomes" id="UP000887013"/>
    </source>
</evidence>
<evidence type="ECO:0000259" key="7">
    <source>
        <dbReference type="PROSITE" id="PS50157"/>
    </source>
</evidence>
<dbReference type="Proteomes" id="UP000887013">
    <property type="component" value="Unassembled WGS sequence"/>
</dbReference>
<keyword evidence="6" id="KW-1133">Transmembrane helix</keyword>
<dbReference type="PROSITE" id="PS50157">
    <property type="entry name" value="ZINC_FINGER_C2H2_2"/>
    <property type="match status" value="1"/>
</dbReference>
<dbReference type="GO" id="GO:0005634">
    <property type="term" value="C:nucleus"/>
    <property type="evidence" value="ECO:0007669"/>
    <property type="project" value="UniProtKB-ARBA"/>
</dbReference>
<dbReference type="Gene3D" id="3.30.160.60">
    <property type="entry name" value="Classic Zinc Finger"/>
    <property type="match status" value="1"/>
</dbReference>
<gene>
    <name evidence="8" type="ORF">NPIL_19991</name>
</gene>
<keyword evidence="4" id="KW-0862">Zinc</keyword>
<sequence length="89" mass="10819">MAYFYPRRKYLNNIERHNHLFFHLKICAFTFIHILHIIKYCVGIWWKFFCDICGKTYTMPSNLSRHRRIHRQSTAYQCGICGFLKVGML</sequence>
<name>A0A8X6PPW4_NEPPI</name>
<dbReference type="AlphaFoldDB" id="A0A8X6PPW4"/>
<dbReference type="InterPro" id="IPR013087">
    <property type="entry name" value="Znf_C2H2_type"/>
</dbReference>
<comment type="caution">
    <text evidence="8">The sequence shown here is derived from an EMBL/GenBank/DDBJ whole genome shotgun (WGS) entry which is preliminary data.</text>
</comment>
<evidence type="ECO:0000313" key="8">
    <source>
        <dbReference type="EMBL" id="GFT77544.1"/>
    </source>
</evidence>
<proteinExistence type="predicted"/>
<dbReference type="EMBL" id="BMAW01071313">
    <property type="protein sequence ID" value="GFT77544.1"/>
    <property type="molecule type" value="Genomic_DNA"/>
</dbReference>
<reference evidence="8" key="1">
    <citation type="submission" date="2020-08" db="EMBL/GenBank/DDBJ databases">
        <title>Multicomponent nature underlies the extraordinary mechanical properties of spider dragline silk.</title>
        <authorList>
            <person name="Kono N."/>
            <person name="Nakamura H."/>
            <person name="Mori M."/>
            <person name="Yoshida Y."/>
            <person name="Ohtoshi R."/>
            <person name="Malay A.D."/>
            <person name="Moran D.A.P."/>
            <person name="Tomita M."/>
            <person name="Numata K."/>
            <person name="Arakawa K."/>
        </authorList>
    </citation>
    <scope>NUCLEOTIDE SEQUENCE</scope>
</reference>
<feature type="domain" description="C2H2-type" evidence="7">
    <location>
        <begin position="48"/>
        <end position="75"/>
    </location>
</feature>
<dbReference type="SUPFAM" id="SSF57667">
    <property type="entry name" value="beta-beta-alpha zinc fingers"/>
    <property type="match status" value="1"/>
</dbReference>
<organism evidence="8 9">
    <name type="scientific">Nephila pilipes</name>
    <name type="common">Giant wood spider</name>
    <name type="synonym">Nephila maculata</name>
    <dbReference type="NCBI Taxonomy" id="299642"/>
    <lineage>
        <taxon>Eukaryota</taxon>
        <taxon>Metazoa</taxon>
        <taxon>Ecdysozoa</taxon>
        <taxon>Arthropoda</taxon>
        <taxon>Chelicerata</taxon>
        <taxon>Arachnida</taxon>
        <taxon>Araneae</taxon>
        <taxon>Araneomorphae</taxon>
        <taxon>Entelegynae</taxon>
        <taxon>Araneoidea</taxon>
        <taxon>Nephilidae</taxon>
        <taxon>Nephila</taxon>
    </lineage>
</organism>
<dbReference type="GO" id="GO:0008270">
    <property type="term" value="F:zinc ion binding"/>
    <property type="evidence" value="ECO:0007669"/>
    <property type="project" value="UniProtKB-KW"/>
</dbReference>
<dbReference type="SMART" id="SM00355">
    <property type="entry name" value="ZnF_C2H2"/>
    <property type="match status" value="1"/>
</dbReference>